<accession>A0AAU7VIF0</accession>
<keyword evidence="4 10" id="KW-0288">FMN</keyword>
<dbReference type="GO" id="GO:0055085">
    <property type="term" value="P:transmembrane transport"/>
    <property type="evidence" value="ECO:0007669"/>
    <property type="project" value="InterPro"/>
</dbReference>
<protein>
    <recommendedName>
        <fullName evidence="10">Ion-translocating oxidoreductase complex subunit D</fullName>
        <ecNumber evidence="10">7.-.-.-</ecNumber>
    </recommendedName>
    <alternativeName>
        <fullName evidence="10">Rnf electron transport complex subunit D</fullName>
    </alternativeName>
</protein>
<dbReference type="PANTHER" id="PTHR30578">
    <property type="entry name" value="ELECTRON TRANSPORT COMPLEX PROTEIN RNFD"/>
    <property type="match status" value="1"/>
</dbReference>
<comment type="subcellular location">
    <subcellularLocation>
        <location evidence="10">Cell membrane</location>
        <topology evidence="10">Multi-pass membrane protein</topology>
    </subcellularLocation>
</comment>
<evidence type="ECO:0000256" key="1">
    <source>
        <dbReference type="ARBA" id="ARBA00022448"/>
    </source>
</evidence>
<keyword evidence="3 10" id="KW-0285">Flavoprotein</keyword>
<dbReference type="PANTHER" id="PTHR30578:SF0">
    <property type="entry name" value="ION-TRANSLOCATING OXIDOREDUCTASE COMPLEX SUBUNIT D"/>
    <property type="match status" value="1"/>
</dbReference>
<feature type="modified residue" description="FMN phosphoryl threonine" evidence="10">
    <location>
        <position position="169"/>
    </location>
</feature>
<comment type="function">
    <text evidence="10">Part of a membrane-bound complex that couples electron transfer with translocation of ions across the membrane.</text>
</comment>
<keyword evidence="10" id="KW-1003">Cell membrane</keyword>
<keyword evidence="8 10" id="KW-1133">Transmembrane helix</keyword>
<evidence type="ECO:0000256" key="3">
    <source>
        <dbReference type="ARBA" id="ARBA00022630"/>
    </source>
</evidence>
<keyword evidence="9 10" id="KW-0472">Membrane</keyword>
<dbReference type="HAMAP" id="MF_00462">
    <property type="entry name" value="RsxD_RnfD"/>
    <property type="match status" value="1"/>
</dbReference>
<evidence type="ECO:0000256" key="2">
    <source>
        <dbReference type="ARBA" id="ARBA00022553"/>
    </source>
</evidence>
<keyword evidence="7 10" id="KW-0249">Electron transport</keyword>
<keyword evidence="5 10" id="KW-0812">Transmembrane</keyword>
<dbReference type="GO" id="GO:0005886">
    <property type="term" value="C:plasma membrane"/>
    <property type="evidence" value="ECO:0007669"/>
    <property type="project" value="UniProtKB-SubCell"/>
</dbReference>
<dbReference type="GO" id="GO:0022900">
    <property type="term" value="P:electron transport chain"/>
    <property type="evidence" value="ECO:0007669"/>
    <property type="project" value="UniProtKB-UniRule"/>
</dbReference>
<evidence type="ECO:0000256" key="8">
    <source>
        <dbReference type="ARBA" id="ARBA00022989"/>
    </source>
</evidence>
<feature type="transmembrane region" description="Helical" evidence="10">
    <location>
        <begin position="108"/>
        <end position="126"/>
    </location>
</feature>
<feature type="transmembrane region" description="Helical" evidence="10">
    <location>
        <begin position="251"/>
        <end position="270"/>
    </location>
</feature>
<evidence type="ECO:0000256" key="5">
    <source>
        <dbReference type="ARBA" id="ARBA00022692"/>
    </source>
</evidence>
<evidence type="ECO:0000256" key="4">
    <source>
        <dbReference type="ARBA" id="ARBA00022643"/>
    </source>
</evidence>
<dbReference type="AlphaFoldDB" id="A0AAU7VIF0"/>
<organism evidence="11">
    <name type="scientific">Proteinivorax tanatarense</name>
    <dbReference type="NCBI Taxonomy" id="1260629"/>
    <lineage>
        <taxon>Bacteria</taxon>
        <taxon>Bacillati</taxon>
        <taxon>Bacillota</taxon>
        <taxon>Clostridia</taxon>
        <taxon>Eubacteriales</taxon>
        <taxon>Proteinivoracaceae</taxon>
        <taxon>Proteinivorax</taxon>
    </lineage>
</organism>
<evidence type="ECO:0000256" key="6">
    <source>
        <dbReference type="ARBA" id="ARBA00022967"/>
    </source>
</evidence>
<dbReference type="InterPro" id="IPR011303">
    <property type="entry name" value="RnfD_bac"/>
</dbReference>
<dbReference type="NCBIfam" id="TIGR01946">
    <property type="entry name" value="rnfD"/>
    <property type="match status" value="1"/>
</dbReference>
<dbReference type="InterPro" id="IPR004338">
    <property type="entry name" value="NqrB/RnfD"/>
</dbReference>
<gene>
    <name evidence="10" type="primary">rnfD</name>
    <name evidence="11" type="ORF">PRVXT_001793</name>
</gene>
<comment type="similarity">
    <text evidence="10">Belongs to the NqrB/RnfD family.</text>
</comment>
<keyword evidence="6 10" id="KW-1278">Translocase</keyword>
<dbReference type="EMBL" id="CP158367">
    <property type="protein sequence ID" value="XBX73791.1"/>
    <property type="molecule type" value="Genomic_DNA"/>
</dbReference>
<feature type="transmembrane region" description="Helical" evidence="10">
    <location>
        <begin position="282"/>
        <end position="299"/>
    </location>
</feature>
<keyword evidence="2 10" id="KW-0597">Phosphoprotein</keyword>
<feature type="transmembrane region" description="Helical" evidence="10">
    <location>
        <begin position="70"/>
        <end position="88"/>
    </location>
</feature>
<evidence type="ECO:0000256" key="10">
    <source>
        <dbReference type="HAMAP-Rule" id="MF_00462"/>
    </source>
</evidence>
<feature type="transmembrane region" description="Helical" evidence="10">
    <location>
        <begin position="219"/>
        <end position="245"/>
    </location>
</feature>
<feature type="transmembrane region" description="Helical" evidence="10">
    <location>
        <begin position="21"/>
        <end position="40"/>
    </location>
</feature>
<keyword evidence="1 10" id="KW-0813">Transport</keyword>
<evidence type="ECO:0000313" key="11">
    <source>
        <dbReference type="EMBL" id="XBX73791.1"/>
    </source>
</evidence>
<proteinExistence type="inferred from homology"/>
<evidence type="ECO:0000256" key="7">
    <source>
        <dbReference type="ARBA" id="ARBA00022982"/>
    </source>
</evidence>
<comment type="subunit">
    <text evidence="10">The complex is composed of six subunits: RnfA, RnfB, RnfC, RnfD, RnfE and RnfG.</text>
</comment>
<feature type="transmembrane region" description="Helical" evidence="10">
    <location>
        <begin position="181"/>
        <end position="207"/>
    </location>
</feature>
<dbReference type="Pfam" id="PF03116">
    <property type="entry name" value="NQR2_RnfD_RnfE"/>
    <property type="match status" value="1"/>
</dbReference>
<evidence type="ECO:0000256" key="9">
    <source>
        <dbReference type="ARBA" id="ARBA00023136"/>
    </source>
</evidence>
<reference evidence="11" key="2">
    <citation type="submission" date="2024-06" db="EMBL/GenBank/DDBJ databases">
        <authorList>
            <person name="Petrova K.O."/>
            <person name="Toshchakov S.V."/>
            <person name="Boltjanskaja Y.V."/>
            <person name="Kevbrin V."/>
        </authorList>
    </citation>
    <scope>NUCLEOTIDE SEQUENCE</scope>
    <source>
        <strain evidence="11">Z-910T</strain>
    </source>
</reference>
<reference evidence="11" key="1">
    <citation type="journal article" date="2013" name="Extremophiles">
        <title>Proteinivorax tanatarense gen. nov., sp. nov., an anaerobic, haloalkaliphilic, proteolytic bacterium isolated from a decaying algal bloom, and proposal of Proteinivoraceae fam. nov.</title>
        <authorList>
            <person name="Kevbrin V."/>
            <person name="Boltyanskaya Y."/>
            <person name="Zhilina T."/>
            <person name="Kolganova T."/>
            <person name="Lavrentjeva E."/>
            <person name="Kuznetsov B."/>
        </authorList>
    </citation>
    <scope>NUCLEOTIDE SEQUENCE</scope>
    <source>
        <strain evidence="11">Z-910T</strain>
    </source>
</reference>
<comment type="cofactor">
    <cofactor evidence="10">
        <name>FMN</name>
        <dbReference type="ChEBI" id="CHEBI:58210"/>
    </cofactor>
</comment>
<dbReference type="EC" id="7.-.-.-" evidence="10"/>
<feature type="transmembrane region" description="Helical" evidence="10">
    <location>
        <begin position="138"/>
        <end position="155"/>
    </location>
</feature>
<sequence>MSKKFVVGPSPHIRSPRDIDYIMWDVVVALVPATIASIIIFGWASAIVLSLSLISALFFEWLVVSRKPKISAFLGDGSAAVTGLLLGLSLPPATGMMASIGGSWTLPWAVPILGSAVAILIGKHAFGGLGKNPFNPALVGRGFLTFSYLTLMTNWEPTGTFVDTTTGATPLQGEAATLWELFIGTVPGSLGETSALALIIGGIYLLYKGHIDWRIPGGFLGAMVVFSFIHTGFAGEFEGLVGFLSAGLDEALFQVLSGSALMGAIYMATCYVTSPTTKNARLIYGIGCGLILILIRYYAQAPAGLTYAVLFMNALTPILDRLTIPRTFGEVK</sequence>
<name>A0AAU7VIF0_9FIRM</name>
<dbReference type="RefSeq" id="WP_350342553.1">
    <property type="nucleotide sequence ID" value="NZ_CP158367.1"/>
</dbReference>
<feature type="transmembrane region" description="Helical" evidence="10">
    <location>
        <begin position="46"/>
        <end position="63"/>
    </location>
</feature>